<feature type="domain" description="HAT C-terminal dimerisation" evidence="7">
    <location>
        <begin position="510"/>
        <end position="588"/>
    </location>
</feature>
<evidence type="ECO:0000313" key="8">
    <source>
        <dbReference type="EMBL" id="KAF8003332.1"/>
    </source>
</evidence>
<dbReference type="AlphaFoldDB" id="A0A8H7GUR5"/>
<keyword evidence="9" id="KW-1185">Reference proteome</keyword>
<gene>
    <name evidence="8" type="ORF">HF325_002577</name>
</gene>
<dbReference type="Pfam" id="PF05699">
    <property type="entry name" value="Dimer_Tnp_hAT"/>
    <property type="match status" value="1"/>
</dbReference>
<evidence type="ECO:0000259" key="7">
    <source>
        <dbReference type="Pfam" id="PF05699"/>
    </source>
</evidence>
<keyword evidence="2" id="KW-0479">Metal-binding</keyword>
<dbReference type="EMBL" id="JACBPP010000003">
    <property type="protein sequence ID" value="KAF8003332.1"/>
    <property type="molecule type" value="Genomic_DNA"/>
</dbReference>
<keyword evidence="5" id="KW-0539">Nucleus</keyword>
<evidence type="ECO:0000256" key="2">
    <source>
        <dbReference type="ARBA" id="ARBA00022723"/>
    </source>
</evidence>
<evidence type="ECO:0000256" key="3">
    <source>
        <dbReference type="ARBA" id="ARBA00022771"/>
    </source>
</evidence>
<feature type="region of interest" description="Disordered" evidence="6">
    <location>
        <begin position="1"/>
        <end position="25"/>
    </location>
</feature>
<dbReference type="Proteomes" id="UP000649328">
    <property type="component" value="Unassembled WGS sequence"/>
</dbReference>
<dbReference type="GO" id="GO:0046983">
    <property type="term" value="F:protein dimerization activity"/>
    <property type="evidence" value="ECO:0007669"/>
    <property type="project" value="InterPro"/>
</dbReference>
<keyword evidence="3" id="KW-0863">Zinc-finger</keyword>
<dbReference type="PANTHER" id="PTHR46481:SF10">
    <property type="entry name" value="ZINC FINGER BED DOMAIN-CONTAINING PROTEIN 39"/>
    <property type="match status" value="1"/>
</dbReference>
<evidence type="ECO:0000256" key="4">
    <source>
        <dbReference type="ARBA" id="ARBA00022833"/>
    </source>
</evidence>
<reference evidence="8" key="1">
    <citation type="submission" date="2020-10" db="EMBL/GenBank/DDBJ databases">
        <title>The Whole-Genome Sequence of Metschnikowia persimmonesis, a Novel Endophytic Yeast Species Isolated from Medicinal Plant Diospyros kaki Thumb.</title>
        <authorList>
            <person name="Rahmat E."/>
            <person name="Kang Y."/>
        </authorList>
    </citation>
    <scope>NUCLEOTIDE SEQUENCE</scope>
    <source>
        <strain evidence="8">KIOM G15050</strain>
    </source>
</reference>
<dbReference type="GO" id="GO:0008270">
    <property type="term" value="F:zinc ion binding"/>
    <property type="evidence" value="ECO:0007669"/>
    <property type="project" value="UniProtKB-KW"/>
</dbReference>
<accession>A0A8H7GUR5</accession>
<evidence type="ECO:0000256" key="1">
    <source>
        <dbReference type="ARBA" id="ARBA00004123"/>
    </source>
</evidence>
<evidence type="ECO:0000313" key="9">
    <source>
        <dbReference type="Proteomes" id="UP000649328"/>
    </source>
</evidence>
<dbReference type="GO" id="GO:0005634">
    <property type="term" value="C:nucleus"/>
    <property type="evidence" value="ECO:0007669"/>
    <property type="project" value="UniProtKB-SubCell"/>
</dbReference>
<feature type="compositionally biased region" description="Low complexity" evidence="6">
    <location>
        <begin position="15"/>
        <end position="25"/>
    </location>
</feature>
<sequence>MGEALDSSTPNEETSMSGSSQQQMSGNANAPHFLAFDMAEYARLVLVMIMSNNLPFSLAETEFFPIISRSTLRTKLTEIYEAETLNKKKTFAANTSLFALTIDKWRSSNDYDFLRITLHFYNNLCQKEKYTIGFEALNKHLSYTGKVLYDSLMKVLRDFGIERRIISITRNNTGPMNCMMDHFRSGAGLSEIDFHGDIQCLEHILKLSAEVFIEFTYFKKSPSEKFETLFANIDENPAPERISSLPKAMRFIILRIRHNHKLKNAFLNLVETKKEKKKESTTRGPDTIILGDNDPRWLSTYKMIDRFIYFRAEITKVLRFALRDRSLSATDRAHFEITDHDWLYLTSVRDILEQFQIPTLRLQATSHPAIDQTISLVYGTLCGLDSAKVQEICRLNPYLAMGLDAAKCKLSKYFPIYNEDIISNKMLYVAVVLEPRFKLAGFECNGFTERQIEAIKNAFVDVYKQYKRKYEAITDKCAGIEDDSTSMRTEKRVFGFGFAKRASEVDSETEIENYLTEPREPEDRDPFAFYMRRKTIYPILYRMARDYFAVPAMSAPAELRFSPVGDIVPKKRNRHLPGSLKMMAILNSQGVVDIEVCTDDELENEEVAEGDICSSEVGVDDGLLLIDYSKFSEEDADELELLALDWAV</sequence>
<feature type="compositionally biased region" description="Polar residues" evidence="6">
    <location>
        <begin position="1"/>
        <end position="14"/>
    </location>
</feature>
<keyword evidence="4" id="KW-0862">Zinc</keyword>
<dbReference type="InterPro" id="IPR052035">
    <property type="entry name" value="ZnF_BED_domain_contain"/>
</dbReference>
<organism evidence="8 9">
    <name type="scientific">Metschnikowia pulcherrima</name>
    <dbReference type="NCBI Taxonomy" id="27326"/>
    <lineage>
        <taxon>Eukaryota</taxon>
        <taxon>Fungi</taxon>
        <taxon>Dikarya</taxon>
        <taxon>Ascomycota</taxon>
        <taxon>Saccharomycotina</taxon>
        <taxon>Pichiomycetes</taxon>
        <taxon>Metschnikowiaceae</taxon>
        <taxon>Metschnikowia</taxon>
    </lineage>
</organism>
<protein>
    <recommendedName>
        <fullName evidence="7">HAT C-terminal dimerisation domain-containing protein</fullName>
    </recommendedName>
</protein>
<dbReference type="OrthoDB" id="5147528at2759"/>
<comment type="caution">
    <text evidence="8">The sequence shown here is derived from an EMBL/GenBank/DDBJ whole genome shotgun (WGS) entry which is preliminary data.</text>
</comment>
<dbReference type="SUPFAM" id="SSF53098">
    <property type="entry name" value="Ribonuclease H-like"/>
    <property type="match status" value="1"/>
</dbReference>
<evidence type="ECO:0000256" key="5">
    <source>
        <dbReference type="ARBA" id="ARBA00023242"/>
    </source>
</evidence>
<comment type="subcellular location">
    <subcellularLocation>
        <location evidence="1">Nucleus</location>
    </subcellularLocation>
</comment>
<name>A0A8H7GUR5_9ASCO</name>
<evidence type="ECO:0000256" key="6">
    <source>
        <dbReference type="SAM" id="MobiDB-lite"/>
    </source>
</evidence>
<proteinExistence type="predicted"/>
<dbReference type="InterPro" id="IPR008906">
    <property type="entry name" value="HATC_C_dom"/>
</dbReference>
<dbReference type="PANTHER" id="PTHR46481">
    <property type="entry name" value="ZINC FINGER BED DOMAIN-CONTAINING PROTEIN 4"/>
    <property type="match status" value="1"/>
</dbReference>
<dbReference type="InterPro" id="IPR012337">
    <property type="entry name" value="RNaseH-like_sf"/>
</dbReference>